<dbReference type="STRING" id="126957.T1J6A1"/>
<evidence type="ECO:0000256" key="3">
    <source>
        <dbReference type="ARBA" id="ARBA00022771"/>
    </source>
</evidence>
<dbReference type="SUPFAM" id="SSF57667">
    <property type="entry name" value="beta-beta-alpha zinc fingers"/>
    <property type="match status" value="1"/>
</dbReference>
<evidence type="ECO:0000256" key="7">
    <source>
        <dbReference type="ARBA" id="ARBA00023274"/>
    </source>
</evidence>
<comment type="subunit">
    <text evidence="9">U1 snRNP is composed of the 7 core Sm proteins B/B', D1, D2, D3, E, F and G that assemble in a heptameric protein ring on the Sm site of the small nuclear RNA to form the core snRNP, and at least 3 U1 snRNP-specific proteins U1-70K, U1-A and U1-C. U1-C interacts with U1 snRNA and the 5' splice-site region of the pre-mRNA.</text>
</comment>
<evidence type="ECO:0000256" key="5">
    <source>
        <dbReference type="ARBA" id="ARBA00022884"/>
    </source>
</evidence>
<dbReference type="OMA" id="TMRPPAH"/>
<dbReference type="AlphaFoldDB" id="T1J6A1"/>
<comment type="subcellular location">
    <subcellularLocation>
        <location evidence="1 9 10">Nucleus</location>
    </subcellularLocation>
</comment>
<protein>
    <recommendedName>
        <fullName evidence="9 10">U1 small nuclear ribonucleoprotein C</fullName>
        <shortName evidence="9 10">U1 snRNP C</shortName>
        <shortName evidence="9 10">U1-C</shortName>
        <shortName evidence="9 10">U1C</shortName>
    </recommendedName>
</protein>
<comment type="function">
    <text evidence="10">Component of the U1 snRNP, which is essential for recognition of the pre-mRNA 5' splice-site and the subsequent assembly of the spliceosome. U1-C is directly involved in initial 5' splice-site recognition for both constitutive and regulated alternative splicing. The interaction with the 5' splice-site seems to precede base-pairing between the pre-mRNA and the U1 snRNA.</text>
</comment>
<reference evidence="12" key="2">
    <citation type="submission" date="2015-02" db="UniProtKB">
        <authorList>
            <consortium name="EnsemblMetazoa"/>
        </authorList>
    </citation>
    <scope>IDENTIFICATION</scope>
</reference>
<keyword evidence="2 9" id="KW-0479">Metal-binding</keyword>
<dbReference type="InterPro" id="IPR000690">
    <property type="entry name" value="Matrin/U1-C_Znf_C2H2"/>
</dbReference>
<dbReference type="GO" id="GO:0005685">
    <property type="term" value="C:U1 snRNP"/>
    <property type="evidence" value="ECO:0007669"/>
    <property type="project" value="UniProtKB-UniRule"/>
</dbReference>
<keyword evidence="7 9" id="KW-0687">Ribonucleoprotein</keyword>
<dbReference type="SMART" id="SM00451">
    <property type="entry name" value="ZnF_U1"/>
    <property type="match status" value="1"/>
</dbReference>
<dbReference type="InterPro" id="IPR017340">
    <property type="entry name" value="U1_snRNP-C"/>
</dbReference>
<feature type="domain" description="Matrin-type" evidence="11">
    <location>
        <begin position="4"/>
        <end position="36"/>
    </location>
</feature>
<keyword evidence="6 9" id="KW-0539">Nucleus</keyword>
<dbReference type="GO" id="GO:0008270">
    <property type="term" value="F:zinc ion binding"/>
    <property type="evidence" value="ECO:0007669"/>
    <property type="project" value="UniProtKB-UniRule"/>
</dbReference>
<evidence type="ECO:0000256" key="6">
    <source>
        <dbReference type="ARBA" id="ARBA00023242"/>
    </source>
</evidence>
<organism evidence="12 13">
    <name type="scientific">Strigamia maritima</name>
    <name type="common">European centipede</name>
    <name type="synonym">Geophilus maritimus</name>
    <dbReference type="NCBI Taxonomy" id="126957"/>
    <lineage>
        <taxon>Eukaryota</taxon>
        <taxon>Metazoa</taxon>
        <taxon>Ecdysozoa</taxon>
        <taxon>Arthropoda</taxon>
        <taxon>Myriapoda</taxon>
        <taxon>Chilopoda</taxon>
        <taxon>Pleurostigmophora</taxon>
        <taxon>Geophilomorpha</taxon>
        <taxon>Linotaeniidae</taxon>
        <taxon>Strigamia</taxon>
    </lineage>
</organism>
<dbReference type="GO" id="GO:0003729">
    <property type="term" value="F:mRNA binding"/>
    <property type="evidence" value="ECO:0007669"/>
    <property type="project" value="UniProtKB-UniRule"/>
</dbReference>
<keyword evidence="4 9" id="KW-0862">Zinc</keyword>
<evidence type="ECO:0000313" key="12">
    <source>
        <dbReference type="EnsemblMetazoa" id="SMAR009169-PA"/>
    </source>
</evidence>
<keyword evidence="3 9" id="KW-0863">Zinc-finger</keyword>
<dbReference type="PANTHER" id="PTHR31148">
    <property type="entry name" value="U1 SMALL NUCLEAR RIBONUCLEOPROTEIN C"/>
    <property type="match status" value="1"/>
</dbReference>
<dbReference type="GO" id="GO:0071004">
    <property type="term" value="C:U2-type prespliceosome"/>
    <property type="evidence" value="ECO:0007669"/>
    <property type="project" value="UniProtKB-UniRule"/>
</dbReference>
<proteinExistence type="inferred from homology"/>
<evidence type="ECO:0000259" key="11">
    <source>
        <dbReference type="PROSITE" id="PS50171"/>
    </source>
</evidence>
<dbReference type="HAMAP" id="MF_03153">
    <property type="entry name" value="U1_C"/>
    <property type="match status" value="1"/>
</dbReference>
<comment type="function">
    <text evidence="9">Component of the spliceosomal U1 snRNP, which is essential for recognition of the pre-mRNA 5' splice-site and the subsequent assembly of the spliceosome. U1-C is directly involved in initial 5' splice-site recognition for both constitutive and regulated alternative splicing. The interaction with the 5' splice-site seems to precede base-pairing between the pre-mRNA and the U1 snRNA. Stimulates commitment or early (E) complex formation by stabilizing the base pairing of the 5' end of the U1 snRNA and the 5' splice-site region.</text>
</comment>
<evidence type="ECO:0000256" key="4">
    <source>
        <dbReference type="ARBA" id="ARBA00022833"/>
    </source>
</evidence>
<evidence type="ECO:0000313" key="13">
    <source>
        <dbReference type="Proteomes" id="UP000014500"/>
    </source>
</evidence>
<dbReference type="Proteomes" id="UP000014500">
    <property type="component" value="Unassembled WGS sequence"/>
</dbReference>
<dbReference type="GO" id="GO:0030619">
    <property type="term" value="F:U1 snRNA binding"/>
    <property type="evidence" value="ECO:0007669"/>
    <property type="project" value="UniProtKB-UniRule"/>
</dbReference>
<dbReference type="GO" id="GO:0030627">
    <property type="term" value="F:pre-mRNA 5'-splice site binding"/>
    <property type="evidence" value="ECO:0007669"/>
    <property type="project" value="InterPro"/>
</dbReference>
<keyword evidence="5 9" id="KW-0694">RNA-binding</keyword>
<dbReference type="Pfam" id="PF06220">
    <property type="entry name" value="zf-U1"/>
    <property type="match status" value="1"/>
</dbReference>
<dbReference type="EMBL" id="JH431874">
    <property type="status" value="NOT_ANNOTATED_CDS"/>
    <property type="molecule type" value="Genomic_DNA"/>
</dbReference>
<dbReference type="Gene3D" id="3.30.160.60">
    <property type="entry name" value="Classic Zinc Finger"/>
    <property type="match status" value="1"/>
</dbReference>
<dbReference type="InterPro" id="IPR013085">
    <property type="entry name" value="U1-CZ_Znf_C2H2"/>
</dbReference>
<keyword evidence="13" id="KW-1185">Reference proteome</keyword>
<sequence length="161" mass="18109">MPKYYCDYCDTYLTHDSPSVRKTHCSGRKHLDNVKFYYQKWSDDQIQANINAIVAAQKAGTLLPRQFPGTWPCGPPPSMPPMGFRPPPPVMFPFNGCPPPHMNPMAMGNMQPPMPQNMHLFRPLTNMPSYPPGPNMYTGPPMRYPMHIDPSTIPIPGPVGK</sequence>
<dbReference type="PANTHER" id="PTHR31148:SF1">
    <property type="entry name" value="U1 SMALL NUCLEAR RIBONUCLEOPROTEIN C"/>
    <property type="match status" value="1"/>
</dbReference>
<evidence type="ECO:0000256" key="2">
    <source>
        <dbReference type="ARBA" id="ARBA00022723"/>
    </source>
</evidence>
<name>T1J6A1_STRMM</name>
<evidence type="ECO:0000256" key="1">
    <source>
        <dbReference type="ARBA" id="ARBA00004123"/>
    </source>
</evidence>
<dbReference type="GO" id="GO:0000243">
    <property type="term" value="C:commitment complex"/>
    <property type="evidence" value="ECO:0007669"/>
    <property type="project" value="UniProtKB-UniRule"/>
</dbReference>
<evidence type="ECO:0000256" key="10">
    <source>
        <dbReference type="PIRNR" id="PIRNR037969"/>
    </source>
</evidence>
<evidence type="ECO:0000256" key="8">
    <source>
        <dbReference type="ARBA" id="ARBA00046357"/>
    </source>
</evidence>
<comment type="similarity">
    <text evidence="9 10">Belongs to the U1 small nuclear ribonucleoprotein C family.</text>
</comment>
<dbReference type="GO" id="GO:0000395">
    <property type="term" value="P:mRNA 5'-splice site recognition"/>
    <property type="evidence" value="ECO:0007669"/>
    <property type="project" value="UniProtKB-UniRule"/>
</dbReference>
<dbReference type="eggNOG" id="KOG3454">
    <property type="taxonomic scope" value="Eukaryota"/>
</dbReference>
<dbReference type="GO" id="GO:0000387">
    <property type="term" value="P:spliceosomal snRNP assembly"/>
    <property type="evidence" value="ECO:0007669"/>
    <property type="project" value="UniProtKB-UniRule"/>
</dbReference>
<dbReference type="PROSITE" id="PS50171">
    <property type="entry name" value="ZF_MATRIN"/>
    <property type="match status" value="1"/>
</dbReference>
<dbReference type="InterPro" id="IPR003604">
    <property type="entry name" value="Matrin/U1-like-C_Znf_C2H2"/>
</dbReference>
<dbReference type="FunFam" id="3.30.160.60:FF:000059">
    <property type="entry name" value="U1 small nuclear ribonucleoprotein C"/>
    <property type="match status" value="1"/>
</dbReference>
<dbReference type="PIRSF" id="PIRSF037969">
    <property type="entry name" value="U1_snRNP-C"/>
    <property type="match status" value="1"/>
</dbReference>
<dbReference type="InterPro" id="IPR036236">
    <property type="entry name" value="Znf_C2H2_sf"/>
</dbReference>
<accession>T1J6A1</accession>
<reference evidence="13" key="1">
    <citation type="submission" date="2011-05" db="EMBL/GenBank/DDBJ databases">
        <authorList>
            <person name="Richards S.R."/>
            <person name="Qu J."/>
            <person name="Jiang H."/>
            <person name="Jhangiani S.N."/>
            <person name="Agravi P."/>
            <person name="Goodspeed R."/>
            <person name="Gross S."/>
            <person name="Mandapat C."/>
            <person name="Jackson L."/>
            <person name="Mathew T."/>
            <person name="Pu L."/>
            <person name="Thornton R."/>
            <person name="Saada N."/>
            <person name="Wilczek-Boney K.B."/>
            <person name="Lee S."/>
            <person name="Kovar C."/>
            <person name="Wu Y."/>
            <person name="Scherer S.E."/>
            <person name="Worley K.C."/>
            <person name="Muzny D.M."/>
            <person name="Gibbs R."/>
        </authorList>
    </citation>
    <scope>NUCLEOTIDE SEQUENCE</scope>
    <source>
        <strain evidence="13">Brora</strain>
    </source>
</reference>
<dbReference type="EnsemblMetazoa" id="SMAR009169-RA">
    <property type="protein sequence ID" value="SMAR009169-PA"/>
    <property type="gene ID" value="SMAR009169"/>
</dbReference>
<comment type="subunit">
    <text evidence="8">Component of the U1 snRNP. The U1 snRNP is composed of the U1 snRNA and the 7 core Sm proteins SNRPB, SNRPD1, SNRPD2, SNRPD3, SNRPE, SNRPF and SNRPG that assemble in a heptameric protein ring on the Sm site of the small nuclear RNA to form the core snRNP, and at least 3 U1 snRNP-specific proteins SNRNP70/U1-70K, SNRPA/U1-A and SNRPC/U1-C. SNRPC/U1-C interacts with U1 snRNA and the 5' splice-site region of the pre-mRNA. Interacts (via N-terminus) with TIA1 (via C-terminus); thereby promoting spliceosomal U1 snRNP recruitment to 5' splice sites.</text>
</comment>
<evidence type="ECO:0000256" key="9">
    <source>
        <dbReference type="HAMAP-Rule" id="MF_03153"/>
    </source>
</evidence>
<dbReference type="HOGENOM" id="CLU_079697_3_1_1"/>